<reference evidence="1 2" key="1">
    <citation type="submission" date="2017-12" db="EMBL/GenBank/DDBJ databases">
        <title>Rapid rising of carbapenem-resistant Enterobacteriaceae(CRE) and emergence of colistin resistance genemcr-1 in CRE in the hospital of Henan, China.</title>
        <authorList>
            <person name="Sun Q."/>
            <person name="Zhang R."/>
            <person name="Li Y."/>
            <person name="Shen Y."/>
            <person name="Zhang Y."/>
            <person name="Yang J."/>
            <person name="Shu L."/>
            <person name="Zhou H."/>
            <person name="Wang Y."/>
            <person name="Wang B."/>
            <person name="Shen Z."/>
        </authorList>
    </citation>
    <scope>NUCLEOTIDE SEQUENCE [LARGE SCALE GENOMIC DNA]</scope>
    <source>
        <strain evidence="1 2">3512</strain>
    </source>
</reference>
<dbReference type="GO" id="GO:0016757">
    <property type="term" value="F:glycosyltransferase activity"/>
    <property type="evidence" value="ECO:0007669"/>
    <property type="project" value="UniProtKB-KW"/>
</dbReference>
<feature type="non-terminal residue" evidence="1">
    <location>
        <position position="1"/>
    </location>
</feature>
<keyword evidence="1" id="KW-0328">Glycosyltransferase</keyword>
<feature type="non-terminal residue" evidence="1">
    <location>
        <position position="114"/>
    </location>
</feature>
<comment type="caution">
    <text evidence="1">The sequence shown here is derived from an EMBL/GenBank/DDBJ whole genome shotgun (WGS) entry which is preliminary data.</text>
</comment>
<dbReference type="Pfam" id="PF07922">
    <property type="entry name" value="Glyco_transf_52"/>
    <property type="match status" value="1"/>
</dbReference>
<protein>
    <submittedName>
        <fullName evidence="1">Lipooligosaccharide sialyltransferase (LST)</fullName>
    </submittedName>
</protein>
<organism evidence="1 2">
    <name type="scientific">Escherichia coli</name>
    <dbReference type="NCBI Taxonomy" id="562"/>
    <lineage>
        <taxon>Bacteria</taxon>
        <taxon>Pseudomonadati</taxon>
        <taxon>Pseudomonadota</taxon>
        <taxon>Gammaproteobacteria</taxon>
        <taxon>Enterobacterales</taxon>
        <taxon>Enterobacteriaceae</taxon>
        <taxon>Escherichia</taxon>
    </lineage>
</organism>
<dbReference type="Proteomes" id="UP000233549">
    <property type="component" value="Unassembled WGS sequence"/>
</dbReference>
<dbReference type="RefSeq" id="WP_249823253.1">
    <property type="nucleotide sequence ID" value="NZ_PITP01000588.1"/>
</dbReference>
<proteinExistence type="predicted"/>
<name>A0AAP8HTT8_ECOLX</name>
<evidence type="ECO:0000313" key="2">
    <source>
        <dbReference type="Proteomes" id="UP000233549"/>
    </source>
</evidence>
<dbReference type="Gene3D" id="3.40.50.11110">
    <property type="entry name" value="Sialyltransferase, C-terminal GT-B Rossman nucleotide-binding domain"/>
    <property type="match status" value="1"/>
</dbReference>
<sequence>QAKKIILLTQAFSDDHFVTEEEQVEIYRKILSNYDEDDVVIKPHPRDKIDYRKYFPKVMYFDKTVAMQFLAILGIKFERVVTVSSSAALSFGIDIPIDWYGYRVHPGILKGEGV</sequence>
<accession>A0AAP8HTT8</accession>
<dbReference type="AlphaFoldDB" id="A0AAP8HTT8"/>
<gene>
    <name evidence="1" type="ORF">CWS33_30075</name>
</gene>
<dbReference type="InterPro" id="IPR012477">
    <property type="entry name" value="Glyco_transf_52"/>
</dbReference>
<keyword evidence="1" id="KW-0808">Transferase</keyword>
<dbReference type="EMBL" id="PITP01000588">
    <property type="protein sequence ID" value="PKD78479.1"/>
    <property type="molecule type" value="Genomic_DNA"/>
</dbReference>
<evidence type="ECO:0000313" key="1">
    <source>
        <dbReference type="EMBL" id="PKD78479.1"/>
    </source>
</evidence>